<dbReference type="PANTHER" id="PTHR10746:SF6">
    <property type="entry name" value="LARGE RIBOSOMAL SUBUNIT PROTEIN UL4M"/>
    <property type="match status" value="1"/>
</dbReference>
<keyword evidence="3" id="KW-0687">Ribonucleoprotein</keyword>
<dbReference type="Pfam" id="PF00573">
    <property type="entry name" value="Ribosomal_L4"/>
    <property type="match status" value="1"/>
</dbReference>
<dbReference type="STRING" id="1447875.A0A2B7XRI2"/>
<comment type="caution">
    <text evidence="6">The sequence shown here is derived from an EMBL/GenBank/DDBJ whole genome shotgun (WGS) entry which is preliminary data.</text>
</comment>
<evidence type="ECO:0000256" key="1">
    <source>
        <dbReference type="ARBA" id="ARBA00010528"/>
    </source>
</evidence>
<gene>
    <name evidence="6" type="ORF">AJ79_04973</name>
</gene>
<dbReference type="SUPFAM" id="SSF52166">
    <property type="entry name" value="Ribosomal protein L4"/>
    <property type="match status" value="1"/>
</dbReference>
<dbReference type="AlphaFoldDB" id="A0A2B7XRI2"/>
<dbReference type="PANTHER" id="PTHR10746">
    <property type="entry name" value="50S RIBOSOMAL PROTEIN L4"/>
    <property type="match status" value="1"/>
</dbReference>
<protein>
    <recommendedName>
        <fullName evidence="4">Large ribosomal subunit protein uL4m</fullName>
    </recommendedName>
</protein>
<keyword evidence="2 6" id="KW-0689">Ribosomal protein</keyword>
<dbReference type="GO" id="GO:0006412">
    <property type="term" value="P:translation"/>
    <property type="evidence" value="ECO:0007669"/>
    <property type="project" value="InterPro"/>
</dbReference>
<reference evidence="6 7" key="1">
    <citation type="submission" date="2017-10" db="EMBL/GenBank/DDBJ databases">
        <title>Comparative genomics in systemic dimorphic fungi from Ajellomycetaceae.</title>
        <authorList>
            <person name="Munoz J.F."/>
            <person name="Mcewen J.G."/>
            <person name="Clay O.K."/>
            <person name="Cuomo C.A."/>
        </authorList>
    </citation>
    <scope>NUCLEOTIDE SEQUENCE [LARGE SCALE GENOMIC DNA]</scope>
    <source>
        <strain evidence="6 7">UAMH5409</strain>
    </source>
</reference>
<dbReference type="FunFam" id="3.40.1370.10:FF:000016">
    <property type="entry name" value="60S ribosomal protein L4, mitochondrial"/>
    <property type="match status" value="1"/>
</dbReference>
<sequence>MSRSKSLGALRWLTRSSHNGLAGNFVPSTQCIPTQITRSMATELDIPPVSPLTAFADAHVAGQHPTPEDIPKPQWNTPSALATLYDFPTMEPLQFLQFKAQHLLLPLRKDILHRAVVYEGDRTRQGTASTKWRDDVRGSGRKIRPQKGTGKARLGDKKSPMLRGGGVAFGPHPRDFSTDLPRKIYDLAWRTALSYRYRRGQLIIVNDNISYPKGVSPYWLADVLEKNQWDKKFGRSLLITEVKKERLFRAVAEVGQHARVLDREDVDVKDLLETGRLIIEKTALQRMLYYHSKDLQSKPAKA</sequence>
<dbReference type="Proteomes" id="UP000223968">
    <property type="component" value="Unassembled WGS sequence"/>
</dbReference>
<keyword evidence="7" id="KW-1185">Reference proteome</keyword>
<proteinExistence type="inferred from homology"/>
<organism evidence="6 7">
    <name type="scientific">Helicocarpus griseus UAMH5409</name>
    <dbReference type="NCBI Taxonomy" id="1447875"/>
    <lineage>
        <taxon>Eukaryota</taxon>
        <taxon>Fungi</taxon>
        <taxon>Dikarya</taxon>
        <taxon>Ascomycota</taxon>
        <taxon>Pezizomycotina</taxon>
        <taxon>Eurotiomycetes</taxon>
        <taxon>Eurotiomycetidae</taxon>
        <taxon>Onygenales</taxon>
        <taxon>Ajellomycetaceae</taxon>
        <taxon>Helicocarpus</taxon>
    </lineage>
</organism>
<feature type="region of interest" description="Disordered" evidence="5">
    <location>
        <begin position="128"/>
        <end position="163"/>
    </location>
</feature>
<evidence type="ECO:0000256" key="3">
    <source>
        <dbReference type="ARBA" id="ARBA00023274"/>
    </source>
</evidence>
<dbReference type="GO" id="GO:0003735">
    <property type="term" value="F:structural constituent of ribosome"/>
    <property type="evidence" value="ECO:0007669"/>
    <property type="project" value="InterPro"/>
</dbReference>
<dbReference type="GO" id="GO:0005840">
    <property type="term" value="C:ribosome"/>
    <property type="evidence" value="ECO:0007669"/>
    <property type="project" value="UniProtKB-KW"/>
</dbReference>
<dbReference type="OrthoDB" id="275876at2759"/>
<evidence type="ECO:0000256" key="4">
    <source>
        <dbReference type="ARBA" id="ARBA00040565"/>
    </source>
</evidence>
<dbReference type="InterPro" id="IPR023574">
    <property type="entry name" value="Ribosomal_uL4_dom_sf"/>
</dbReference>
<dbReference type="EMBL" id="PDNB01000075">
    <property type="protein sequence ID" value="PGH11242.1"/>
    <property type="molecule type" value="Genomic_DNA"/>
</dbReference>
<evidence type="ECO:0000256" key="5">
    <source>
        <dbReference type="SAM" id="MobiDB-lite"/>
    </source>
</evidence>
<evidence type="ECO:0000256" key="2">
    <source>
        <dbReference type="ARBA" id="ARBA00022980"/>
    </source>
</evidence>
<dbReference type="GO" id="GO:1990904">
    <property type="term" value="C:ribonucleoprotein complex"/>
    <property type="evidence" value="ECO:0007669"/>
    <property type="project" value="UniProtKB-KW"/>
</dbReference>
<dbReference type="NCBIfam" id="TIGR03953">
    <property type="entry name" value="rplD_bact"/>
    <property type="match status" value="1"/>
</dbReference>
<dbReference type="InterPro" id="IPR013005">
    <property type="entry name" value="Ribosomal_uL4-like"/>
</dbReference>
<dbReference type="Gene3D" id="3.40.1370.10">
    <property type="match status" value="1"/>
</dbReference>
<evidence type="ECO:0000313" key="7">
    <source>
        <dbReference type="Proteomes" id="UP000223968"/>
    </source>
</evidence>
<name>A0A2B7XRI2_9EURO</name>
<evidence type="ECO:0000313" key="6">
    <source>
        <dbReference type="EMBL" id="PGH11242.1"/>
    </source>
</evidence>
<dbReference type="InterPro" id="IPR002136">
    <property type="entry name" value="Ribosomal_uL4"/>
</dbReference>
<accession>A0A2B7XRI2</accession>
<comment type="similarity">
    <text evidence="1">Belongs to the universal ribosomal protein uL4 family.</text>
</comment>